<dbReference type="Proteomes" id="UP000754821">
    <property type="component" value="Unassembled WGS sequence"/>
</dbReference>
<comment type="caution">
    <text evidence="2">The sequence shown here is derived from an EMBL/GenBank/DDBJ whole genome shotgun (WGS) entry which is preliminary data.</text>
</comment>
<keyword evidence="3" id="KW-1185">Reference proteome</keyword>
<organism evidence="2 3">
    <name type="scientific">Halomonas citrativorans</name>
    <dbReference type="NCBI Taxonomy" id="2742612"/>
    <lineage>
        <taxon>Bacteria</taxon>
        <taxon>Pseudomonadati</taxon>
        <taxon>Pseudomonadota</taxon>
        <taxon>Gammaproteobacteria</taxon>
        <taxon>Oceanospirillales</taxon>
        <taxon>Halomonadaceae</taxon>
        <taxon>Halomonas</taxon>
    </lineage>
</organism>
<gene>
    <name evidence="2" type="ORF">EI163_15635</name>
</gene>
<dbReference type="InterPro" id="IPR014922">
    <property type="entry name" value="YdhG-like"/>
</dbReference>
<dbReference type="RefSeq" id="WP_192528431.1">
    <property type="nucleotide sequence ID" value="NZ_RRZC01000022.1"/>
</dbReference>
<dbReference type="EMBL" id="RRZC01000022">
    <property type="protein sequence ID" value="MBE0404970.1"/>
    <property type="molecule type" value="Genomic_DNA"/>
</dbReference>
<protein>
    <submittedName>
        <fullName evidence="2">DUF1801 domain-containing protein</fullName>
    </submittedName>
</protein>
<sequence length="120" mass="13610">MSSNKFSSVEDYLSSLDSKRGDTLRDVIDVILEEFPDLDCKLAWNVPQICRGSDYVFGVSALKSHLALAPWSAKVVEDFKVRLESEGYVVKKNLFQIPVNWKIDEKLLSDLVMARLAELD</sequence>
<evidence type="ECO:0000259" key="1">
    <source>
        <dbReference type="Pfam" id="PF08818"/>
    </source>
</evidence>
<evidence type="ECO:0000313" key="3">
    <source>
        <dbReference type="Proteomes" id="UP000754821"/>
    </source>
</evidence>
<name>A0ABR9FEP5_9GAMM</name>
<proteinExistence type="predicted"/>
<accession>A0ABR9FEP5</accession>
<dbReference type="Gene3D" id="3.90.1150.200">
    <property type="match status" value="1"/>
</dbReference>
<evidence type="ECO:0000313" key="2">
    <source>
        <dbReference type="EMBL" id="MBE0404970.1"/>
    </source>
</evidence>
<dbReference type="Pfam" id="PF08818">
    <property type="entry name" value="DUF1801"/>
    <property type="match status" value="1"/>
</dbReference>
<reference evidence="2 3" key="1">
    <citation type="submission" date="2020-07" db="EMBL/GenBank/DDBJ databases">
        <title>Halophilic bacteria isolated from french cheeses.</title>
        <authorList>
            <person name="Kothe C.I."/>
            <person name="Farah-Kraiem B."/>
            <person name="Renault P."/>
            <person name="Dridi B."/>
        </authorList>
    </citation>
    <scope>NUCLEOTIDE SEQUENCE [LARGE SCALE GENOMIC DNA]</scope>
    <source>
        <strain evidence="2 3">FME16</strain>
    </source>
</reference>
<feature type="domain" description="YdhG-like" evidence="1">
    <location>
        <begin position="21"/>
        <end position="114"/>
    </location>
</feature>
<dbReference type="SUPFAM" id="SSF159888">
    <property type="entry name" value="YdhG-like"/>
    <property type="match status" value="1"/>
</dbReference>